<dbReference type="Gene3D" id="2.60.60.30">
    <property type="entry name" value="sav2460 like domains"/>
    <property type="match status" value="1"/>
</dbReference>
<feature type="domain" description="Ubiquitin-like" evidence="1">
    <location>
        <begin position="170"/>
        <end position="242"/>
    </location>
</feature>
<dbReference type="PROSITE" id="PS50053">
    <property type="entry name" value="UBIQUITIN_2"/>
    <property type="match status" value="1"/>
</dbReference>
<sequence length="423" mass="46462">FPRSRCLQGHVVSKVTLASFSFPRQKHYFYFSPTLSNMRCAQCEADKLSVEFPETAVTDACEHIPTNCLRCLAVQFSQQKPPNASKTISSSFGKTCPECDVPLSQKDWLRFTDAVEAPAFALNVTNIGVITNEKGVLQPKSASLTAASSASNAKGSSSTSAAEPGPLTTGEFYVVLLTGERFPFSLKNHTGVQALKTALKKVANVEPTKQKLIFQGTELNEHGQDSLAAYGIGPGSYIQLIIILFAITSGSLVRNVTFRLYWGYPATGKDYLDGTCLVFRDGPEDIMVYDYMHSFRPPFPHIKHSGDVMDDVGKRGHHEIVVDLANLPPDVRQLYFVLSSFQSPTIGHFPNPSFQMFDRDKPTEQLCSYTIANAKDHQAVILACVSRTVQGWQVAAVGRLSLGNVNDYDPIIDTITTIMFDLA</sequence>
<protein>
    <submittedName>
        <fullName evidence="2">TerD domain-containing protein</fullName>
    </submittedName>
</protein>
<dbReference type="CDD" id="cd17039">
    <property type="entry name" value="Ubl_ubiquitin_like"/>
    <property type="match status" value="1"/>
</dbReference>
<evidence type="ECO:0000259" key="1">
    <source>
        <dbReference type="PROSITE" id="PS50053"/>
    </source>
</evidence>
<dbReference type="Gene3D" id="3.10.20.90">
    <property type="entry name" value="Phosphatidylinositol 3-kinase Catalytic Subunit, Chain A, domain 1"/>
    <property type="match status" value="1"/>
</dbReference>
<organism evidence="2 3">
    <name type="scientific">Jimgerdemannia flammicorona</name>
    <dbReference type="NCBI Taxonomy" id="994334"/>
    <lineage>
        <taxon>Eukaryota</taxon>
        <taxon>Fungi</taxon>
        <taxon>Fungi incertae sedis</taxon>
        <taxon>Mucoromycota</taxon>
        <taxon>Mucoromycotina</taxon>
        <taxon>Endogonomycetes</taxon>
        <taxon>Endogonales</taxon>
        <taxon>Endogonaceae</taxon>
        <taxon>Jimgerdemannia</taxon>
    </lineage>
</organism>
<gene>
    <name evidence="2" type="ORF">BC936DRAFT_145881</name>
</gene>
<dbReference type="InterPro" id="IPR003325">
    <property type="entry name" value="TerD"/>
</dbReference>
<dbReference type="InterPro" id="IPR000626">
    <property type="entry name" value="Ubiquitin-like_dom"/>
</dbReference>
<keyword evidence="3" id="KW-1185">Reference proteome</keyword>
<reference evidence="2 3" key="1">
    <citation type="journal article" date="2018" name="New Phytol.">
        <title>Phylogenomics of Endogonaceae and evolution of mycorrhizas within Mucoromycota.</title>
        <authorList>
            <person name="Chang Y."/>
            <person name="Desiro A."/>
            <person name="Na H."/>
            <person name="Sandor L."/>
            <person name="Lipzen A."/>
            <person name="Clum A."/>
            <person name="Barry K."/>
            <person name="Grigoriev I.V."/>
            <person name="Martin F.M."/>
            <person name="Stajich J.E."/>
            <person name="Smith M.E."/>
            <person name="Bonito G."/>
            <person name="Spatafora J.W."/>
        </authorList>
    </citation>
    <scope>NUCLEOTIDE SEQUENCE [LARGE SCALE GENOMIC DNA]</scope>
    <source>
        <strain evidence="2 3">GMNB39</strain>
    </source>
</reference>
<dbReference type="InterPro" id="IPR029071">
    <property type="entry name" value="Ubiquitin-like_domsf"/>
</dbReference>
<dbReference type="AlphaFoldDB" id="A0A433DNP0"/>
<dbReference type="EMBL" id="RBNI01000047">
    <property type="protein sequence ID" value="RUP52355.1"/>
    <property type="molecule type" value="Genomic_DNA"/>
</dbReference>
<dbReference type="Pfam" id="PF02342">
    <property type="entry name" value="TerD"/>
    <property type="match status" value="1"/>
</dbReference>
<dbReference type="OrthoDB" id="2318873at2759"/>
<dbReference type="SUPFAM" id="SSF54236">
    <property type="entry name" value="Ubiquitin-like"/>
    <property type="match status" value="1"/>
</dbReference>
<proteinExistence type="predicted"/>
<evidence type="ECO:0000313" key="3">
    <source>
        <dbReference type="Proteomes" id="UP000268093"/>
    </source>
</evidence>
<comment type="caution">
    <text evidence="2">The sequence shown here is derived from an EMBL/GenBank/DDBJ whole genome shotgun (WGS) entry which is preliminary data.</text>
</comment>
<accession>A0A433DNP0</accession>
<dbReference type="InterPro" id="IPR051324">
    <property type="entry name" value="Stress/Tellurium_Resist"/>
</dbReference>
<dbReference type="Proteomes" id="UP000268093">
    <property type="component" value="Unassembled WGS sequence"/>
</dbReference>
<evidence type="ECO:0000313" key="2">
    <source>
        <dbReference type="EMBL" id="RUP52355.1"/>
    </source>
</evidence>
<dbReference type="PANTHER" id="PTHR32097">
    <property type="entry name" value="CAMP-BINDING PROTEIN 1-RELATED"/>
    <property type="match status" value="1"/>
</dbReference>
<name>A0A433DNP0_9FUNG</name>
<dbReference type="SMART" id="SM00213">
    <property type="entry name" value="UBQ"/>
    <property type="match status" value="1"/>
</dbReference>
<dbReference type="Pfam" id="PF00240">
    <property type="entry name" value="ubiquitin"/>
    <property type="match status" value="1"/>
</dbReference>
<feature type="non-terminal residue" evidence="2">
    <location>
        <position position="1"/>
    </location>
</feature>
<dbReference type="CDD" id="cd06974">
    <property type="entry name" value="TerD_like"/>
    <property type="match status" value="1"/>
</dbReference>
<dbReference type="PANTHER" id="PTHR32097:SF17">
    <property type="entry name" value="CAMP-BINDING PROTEIN 1-RELATED"/>
    <property type="match status" value="1"/>
</dbReference>